<feature type="region of interest" description="Disordered" evidence="1">
    <location>
        <begin position="273"/>
        <end position="303"/>
    </location>
</feature>
<evidence type="ECO:0008006" key="4">
    <source>
        <dbReference type="Google" id="ProtNLM"/>
    </source>
</evidence>
<keyword evidence="3" id="KW-1185">Reference proteome</keyword>
<evidence type="ECO:0000313" key="2">
    <source>
        <dbReference type="EMBL" id="CAH0531131.1"/>
    </source>
</evidence>
<dbReference type="EMBL" id="CAKLCM010000004">
    <property type="protein sequence ID" value="CAH0531131.1"/>
    <property type="molecule type" value="Genomic_DNA"/>
</dbReference>
<proteinExistence type="predicted"/>
<reference evidence="2" key="1">
    <citation type="submission" date="2021-12" db="EMBL/GenBank/DDBJ databases">
        <authorList>
            <person name="Rodrigo-Torres L."/>
            <person name="Arahal R. D."/>
            <person name="Lucena T."/>
        </authorList>
    </citation>
    <scope>NUCLEOTIDE SEQUENCE</scope>
    <source>
        <strain evidence="2">CECT 8226</strain>
    </source>
</reference>
<gene>
    <name evidence="2" type="ORF">VHP8226_04116</name>
</gene>
<evidence type="ECO:0000313" key="3">
    <source>
        <dbReference type="Proteomes" id="UP000838160"/>
    </source>
</evidence>
<dbReference type="Proteomes" id="UP000838160">
    <property type="component" value="Unassembled WGS sequence"/>
</dbReference>
<name>A0ABN8DTK1_9VIBR</name>
<comment type="caution">
    <text evidence="2">The sequence shown here is derived from an EMBL/GenBank/DDBJ whole genome shotgun (WGS) entry which is preliminary data.</text>
</comment>
<organism evidence="2 3">
    <name type="scientific">Vibrio hippocampi</name>
    <dbReference type="NCBI Taxonomy" id="654686"/>
    <lineage>
        <taxon>Bacteria</taxon>
        <taxon>Pseudomonadati</taxon>
        <taxon>Pseudomonadota</taxon>
        <taxon>Gammaproteobacteria</taxon>
        <taxon>Vibrionales</taxon>
        <taxon>Vibrionaceae</taxon>
        <taxon>Vibrio</taxon>
    </lineage>
</organism>
<protein>
    <recommendedName>
        <fullName evidence="4">Replication protein</fullName>
    </recommendedName>
</protein>
<evidence type="ECO:0000256" key="1">
    <source>
        <dbReference type="SAM" id="MobiDB-lite"/>
    </source>
</evidence>
<accession>A0ABN8DTK1</accession>
<sequence length="348" mass="40512">MSVIGLSNASAWQDDRSGWRRYTPQFDIPMANHPIAKRLDALLSGHNWNRNRFMRKLRKDGATLKRRKLSDGTWKTKHIAPRRTSIRLEREQTLDALVRAMIYRADYCPDSNYLFEVKASVEELAKMIGQLHEYEPGYDGQGGQYRHGRKSCDPVHGAIDDMEAAEMIVVVREFDKESKTNKAKRIFFRPNFFKGFGLSMDDTRSMLSMARKWQEKNGLLKTAKQKRQAELLRQAESDRIASLDRPSLRNLLARIKREFTGENKHTKRVMDANHRLKEAEKRASEQREQREQREQSQRSDTEKRLIQLQGQLPPVYVYQAKNQIKAEHGLTNGPEFDALLLAILETRT</sequence>
<dbReference type="RefSeq" id="WP_237487174.1">
    <property type="nucleotide sequence ID" value="NZ_CAKLCM010000004.1"/>
</dbReference>